<dbReference type="SUPFAM" id="SSF56529">
    <property type="entry name" value="FAH"/>
    <property type="match status" value="1"/>
</dbReference>
<evidence type="ECO:0000313" key="8">
    <source>
        <dbReference type="Proteomes" id="UP001152798"/>
    </source>
</evidence>
<dbReference type="EC" id="5.3.2.2" evidence="5"/>
<evidence type="ECO:0000259" key="6">
    <source>
        <dbReference type="Pfam" id="PF01557"/>
    </source>
</evidence>
<evidence type="ECO:0000313" key="7">
    <source>
        <dbReference type="EMBL" id="CAH1392487.1"/>
    </source>
</evidence>
<dbReference type="Pfam" id="PF01557">
    <property type="entry name" value="FAA_hydrolase"/>
    <property type="match status" value="1"/>
</dbReference>
<evidence type="ECO:0000256" key="2">
    <source>
        <dbReference type="ARBA" id="ARBA00022723"/>
    </source>
</evidence>
<keyword evidence="2" id="KW-0479">Metal-binding</keyword>
<dbReference type="EMBL" id="OV725077">
    <property type="protein sequence ID" value="CAH1392487.1"/>
    <property type="molecule type" value="Genomic_DNA"/>
</dbReference>
<accession>A0A9P0ECA9</accession>
<dbReference type="PANTHER" id="PTHR11820">
    <property type="entry name" value="ACYLPYRUVASE"/>
    <property type="match status" value="1"/>
</dbReference>
<dbReference type="OrthoDB" id="411064at2759"/>
<evidence type="ECO:0000256" key="1">
    <source>
        <dbReference type="ARBA" id="ARBA00010211"/>
    </source>
</evidence>
<dbReference type="InterPro" id="IPR036663">
    <property type="entry name" value="Fumarylacetoacetase_C_sf"/>
</dbReference>
<evidence type="ECO:0000256" key="3">
    <source>
        <dbReference type="ARBA" id="ARBA00042340"/>
    </source>
</evidence>
<dbReference type="InterPro" id="IPR011234">
    <property type="entry name" value="Fumarylacetoacetase-like_C"/>
</dbReference>
<dbReference type="AlphaFoldDB" id="A0A9P0ECA9"/>
<comment type="similarity">
    <text evidence="1">Belongs to the FAH family.</text>
</comment>
<feature type="domain" description="Fumarylacetoacetase-like C-terminal" evidence="6">
    <location>
        <begin position="15"/>
        <end position="207"/>
    </location>
</feature>
<dbReference type="GO" id="GO:0018773">
    <property type="term" value="F:acetylpyruvate hydrolase activity"/>
    <property type="evidence" value="ECO:0007669"/>
    <property type="project" value="TreeGrafter"/>
</dbReference>
<dbReference type="GO" id="GO:0050163">
    <property type="term" value="F:oxaloacetate tautomerase activity"/>
    <property type="evidence" value="ECO:0007669"/>
    <property type="project" value="UniProtKB-EC"/>
</dbReference>
<dbReference type="PANTHER" id="PTHR11820:SF7">
    <property type="entry name" value="ACYLPYRUVASE FAHD1, MITOCHONDRIAL"/>
    <property type="match status" value="1"/>
</dbReference>
<evidence type="ECO:0000256" key="4">
    <source>
        <dbReference type="ARBA" id="ARBA00044911"/>
    </source>
</evidence>
<dbReference type="Gene3D" id="3.90.850.10">
    <property type="entry name" value="Fumarylacetoacetase-like, C-terminal domain"/>
    <property type="match status" value="1"/>
</dbReference>
<gene>
    <name evidence="7" type="ORF">NEZAVI_LOCUS3295</name>
</gene>
<dbReference type="Proteomes" id="UP001152798">
    <property type="component" value="Chromosome 1"/>
</dbReference>
<dbReference type="GO" id="GO:0046872">
    <property type="term" value="F:metal ion binding"/>
    <property type="evidence" value="ECO:0007669"/>
    <property type="project" value="UniProtKB-KW"/>
</dbReference>
<dbReference type="GO" id="GO:0005739">
    <property type="term" value="C:mitochondrion"/>
    <property type="evidence" value="ECO:0007669"/>
    <property type="project" value="TreeGrafter"/>
</dbReference>
<proteinExistence type="inferred from homology"/>
<organism evidence="7 8">
    <name type="scientific">Nezara viridula</name>
    <name type="common">Southern green stink bug</name>
    <name type="synonym">Cimex viridulus</name>
    <dbReference type="NCBI Taxonomy" id="85310"/>
    <lineage>
        <taxon>Eukaryota</taxon>
        <taxon>Metazoa</taxon>
        <taxon>Ecdysozoa</taxon>
        <taxon>Arthropoda</taxon>
        <taxon>Hexapoda</taxon>
        <taxon>Insecta</taxon>
        <taxon>Pterygota</taxon>
        <taxon>Neoptera</taxon>
        <taxon>Paraneoptera</taxon>
        <taxon>Hemiptera</taxon>
        <taxon>Heteroptera</taxon>
        <taxon>Panheteroptera</taxon>
        <taxon>Pentatomomorpha</taxon>
        <taxon>Pentatomoidea</taxon>
        <taxon>Pentatomidae</taxon>
        <taxon>Pentatominae</taxon>
        <taxon>Nezara</taxon>
    </lineage>
</organism>
<evidence type="ECO:0000256" key="5">
    <source>
        <dbReference type="ARBA" id="ARBA00044973"/>
    </source>
</evidence>
<keyword evidence="8" id="KW-1185">Reference proteome</keyword>
<protein>
    <recommendedName>
        <fullName evidence="5">oxaloacetate tautomerase</fullName>
        <ecNumber evidence="5">5.3.2.2</ecNumber>
    </recommendedName>
    <alternativeName>
        <fullName evidence="3">Fumarylacetoacetate hydrolase domain-containing protein 1</fullName>
    </alternativeName>
</protein>
<sequence>MPGFDVSKFHQLGKKIVGAGLNYKSLLKEKGFPEPKEPVIFVKPTSTYLLEGSPIIIPKGYDVFNEIELGVIIGRKGKDIRAEEATRYIGGYCLALDLTAMNILNEHRKEGLPWLVSKGFDTATPISAPVPAACLPDPPAARLWCCVDGRLRQDDRICGMIFSIPRQLAFMSKNMTLEPYDLILTGSPAGVGPIKQGNVIQGGLEDILSINFNVC</sequence>
<name>A0A9P0ECA9_NEZVI</name>
<comment type="catalytic activity">
    <reaction evidence="4">
        <text>oxaloacetate = enol-oxaloacetate</text>
        <dbReference type="Rhea" id="RHEA:16021"/>
        <dbReference type="ChEBI" id="CHEBI:16452"/>
        <dbReference type="ChEBI" id="CHEBI:17479"/>
        <dbReference type="EC" id="5.3.2.2"/>
    </reaction>
    <physiologicalReaction direction="right-to-left" evidence="4">
        <dbReference type="Rhea" id="RHEA:16023"/>
    </physiologicalReaction>
</comment>
<reference evidence="7" key="1">
    <citation type="submission" date="2022-01" db="EMBL/GenBank/DDBJ databases">
        <authorList>
            <person name="King R."/>
        </authorList>
    </citation>
    <scope>NUCLEOTIDE SEQUENCE</scope>
</reference>